<gene>
    <name evidence="2" type="ORF">NDK43_06535</name>
</gene>
<proteinExistence type="predicted"/>
<sequence>MNTAKHLNGSSLRLLLKRRFPFWNKDYFPAMLLASVIGTFFDDYFVKQRLYAFPLRPFPEIFSVNIAFTLVGLPIFVMIFLHYMNQVNPWGKVGLTLFLSLLMPIFEKLAEVCGLFVHSSEWKHIYTLAGYLLFLSIIYGFHQWLEKRKR</sequence>
<keyword evidence="1" id="KW-1133">Transmembrane helix</keyword>
<dbReference type="EMBL" id="JAMQCR010000001">
    <property type="protein sequence ID" value="MCM2532113.1"/>
    <property type="molecule type" value="Genomic_DNA"/>
</dbReference>
<name>A0ABT0W714_9BACI</name>
<feature type="transmembrane region" description="Helical" evidence="1">
    <location>
        <begin position="61"/>
        <end position="83"/>
    </location>
</feature>
<dbReference type="Proteomes" id="UP001523262">
    <property type="component" value="Unassembled WGS sequence"/>
</dbReference>
<feature type="transmembrane region" description="Helical" evidence="1">
    <location>
        <begin position="95"/>
        <end position="118"/>
    </location>
</feature>
<dbReference type="NCBIfam" id="NF041644">
    <property type="entry name" value="CBO0543_fam"/>
    <property type="match status" value="1"/>
</dbReference>
<reference evidence="2 3" key="1">
    <citation type="submission" date="2022-06" db="EMBL/GenBank/DDBJ databases">
        <authorList>
            <person name="Jeon C.O."/>
        </authorList>
    </citation>
    <scope>NUCLEOTIDE SEQUENCE [LARGE SCALE GENOMIC DNA]</scope>
    <source>
        <strain evidence="2 3">KCTC 13943</strain>
    </source>
</reference>
<keyword evidence="3" id="KW-1185">Reference proteome</keyword>
<keyword evidence="1" id="KW-0812">Transmembrane</keyword>
<evidence type="ECO:0000313" key="3">
    <source>
        <dbReference type="Proteomes" id="UP001523262"/>
    </source>
</evidence>
<protein>
    <submittedName>
        <fullName evidence="2">Uncharacterized protein</fullName>
    </submittedName>
</protein>
<feature type="transmembrane region" description="Helical" evidence="1">
    <location>
        <begin position="22"/>
        <end position="41"/>
    </location>
</feature>
<feature type="transmembrane region" description="Helical" evidence="1">
    <location>
        <begin position="124"/>
        <end position="141"/>
    </location>
</feature>
<organism evidence="2 3">
    <name type="scientific">Neobacillus pocheonensis</name>
    <dbReference type="NCBI Taxonomy" id="363869"/>
    <lineage>
        <taxon>Bacteria</taxon>
        <taxon>Bacillati</taxon>
        <taxon>Bacillota</taxon>
        <taxon>Bacilli</taxon>
        <taxon>Bacillales</taxon>
        <taxon>Bacillaceae</taxon>
        <taxon>Neobacillus</taxon>
    </lineage>
</organism>
<evidence type="ECO:0000313" key="2">
    <source>
        <dbReference type="EMBL" id="MCM2532113.1"/>
    </source>
</evidence>
<comment type="caution">
    <text evidence="2">The sequence shown here is derived from an EMBL/GenBank/DDBJ whole genome shotgun (WGS) entry which is preliminary data.</text>
</comment>
<evidence type="ECO:0000256" key="1">
    <source>
        <dbReference type="SAM" id="Phobius"/>
    </source>
</evidence>
<accession>A0ABT0W714</accession>
<keyword evidence="1" id="KW-0472">Membrane</keyword>
<dbReference type="InterPro" id="IPR048147">
    <property type="entry name" value="CBO0543-like"/>
</dbReference>